<dbReference type="Proteomes" id="UP000221250">
    <property type="component" value="Segment"/>
</dbReference>
<organism evidence="1 2">
    <name type="scientific">Erwinia phage vB_EamM_Yoloswag</name>
    <dbReference type="NCBI Taxonomy" id="1958956"/>
    <lineage>
        <taxon>Viruses</taxon>
        <taxon>Duplodnaviria</taxon>
        <taxon>Heunggongvirae</taxon>
        <taxon>Uroviricota</taxon>
        <taxon>Caudoviricetes</taxon>
        <taxon>Yoloswagvirus</taxon>
        <taxon>Yoloswagvirus yoloswag</taxon>
    </lineage>
</organism>
<keyword evidence="2" id="KW-1185">Reference proteome</keyword>
<reference evidence="1 2" key="1">
    <citation type="submission" date="2017-01" db="EMBL/GenBank/DDBJ databases">
        <authorList>
            <person name="Mah S.A."/>
            <person name="Swanson W.J."/>
            <person name="Moy G.W."/>
            <person name="Vacquier V.D."/>
        </authorList>
    </citation>
    <scope>NUCLEOTIDE SEQUENCE [LARGE SCALE GENOMIC DNA]</scope>
</reference>
<proteinExistence type="predicted"/>
<evidence type="ECO:0000313" key="2">
    <source>
        <dbReference type="Proteomes" id="UP000221250"/>
    </source>
</evidence>
<dbReference type="EMBL" id="KY448244">
    <property type="protein sequence ID" value="AQT28799.1"/>
    <property type="molecule type" value="Genomic_DNA"/>
</dbReference>
<accession>A0A1S6L3R6</accession>
<sequence length="287" mass="31539">MSKKTMSQGQILDLVKSELTCGDCRGLTRDALLPTAEKPCASQGIQEASKTCKHFRSDSPSLRELMTDNGDALVALFDFCGKLGDKDLRVMAGMMLSEARTRRHGVRMGQPVFIRYRGRETRNYLNNFMAARVLDVSDTEIRCISESGEMILTYPNTGFDGPSVYSKSAFKAIRRDMIDAGKLIDPEKAISTSKRFLPDEADVKFSAPSSLDGVSIPRMDKVVKGKGAKKKKKNKNTDTLVDLVSMIESGIDMGADVDESGQMELGENSYKRKVKVGKNGAVDLSDL</sequence>
<name>A0A1S6L3R6_9CAUD</name>
<evidence type="ECO:0000313" key="1">
    <source>
        <dbReference type="EMBL" id="AQT28799.1"/>
    </source>
</evidence>
<gene>
    <name evidence="1" type="ORF">YOLOSWAG_331</name>
</gene>
<protein>
    <submittedName>
        <fullName evidence="1">Uncharacterized protein</fullName>
    </submittedName>
</protein>